<dbReference type="OrthoDB" id="9781701at2"/>
<dbReference type="PANTHER" id="PTHR42966">
    <property type="entry name" value="N-ACETYLNEURAMINATE SYNTHASE"/>
    <property type="match status" value="1"/>
</dbReference>
<dbReference type="GO" id="GO:0047444">
    <property type="term" value="F:N-acylneuraminate-9-phosphate synthase activity"/>
    <property type="evidence" value="ECO:0007669"/>
    <property type="project" value="TreeGrafter"/>
</dbReference>
<dbReference type="InterPro" id="IPR013132">
    <property type="entry name" value="PseI/NeuA/B-like_N"/>
</dbReference>
<proteinExistence type="predicted"/>
<dbReference type="GO" id="GO:0016051">
    <property type="term" value="P:carbohydrate biosynthetic process"/>
    <property type="evidence" value="ECO:0007669"/>
    <property type="project" value="InterPro"/>
</dbReference>
<protein>
    <submittedName>
        <fullName evidence="2">N-acetylneuraminate synthase</fullName>
    </submittedName>
</protein>
<feature type="domain" description="PseI/NeuA/B-like" evidence="1">
    <location>
        <begin position="26"/>
        <end position="257"/>
    </location>
</feature>
<dbReference type="PANTHER" id="PTHR42966:SF3">
    <property type="entry name" value="BLR5971 PROTEIN"/>
    <property type="match status" value="1"/>
</dbReference>
<accession>A0A3M0C6B8</accession>
<comment type="caution">
    <text evidence="2">The sequence shown here is derived from an EMBL/GenBank/DDBJ whole genome shotgun (WGS) entry which is preliminary data.</text>
</comment>
<dbReference type="InterPro" id="IPR013785">
    <property type="entry name" value="Aldolase_TIM"/>
</dbReference>
<dbReference type="Gene3D" id="3.20.20.70">
    <property type="entry name" value="Aldolase class I"/>
    <property type="match status" value="1"/>
</dbReference>
<organism evidence="2 3">
    <name type="scientific">Eilatimonas milleporae</name>
    <dbReference type="NCBI Taxonomy" id="911205"/>
    <lineage>
        <taxon>Bacteria</taxon>
        <taxon>Pseudomonadati</taxon>
        <taxon>Pseudomonadota</taxon>
        <taxon>Alphaproteobacteria</taxon>
        <taxon>Kordiimonadales</taxon>
        <taxon>Kordiimonadaceae</taxon>
        <taxon>Eilatimonas</taxon>
    </lineage>
</organism>
<keyword evidence="3" id="KW-1185">Reference proteome</keyword>
<dbReference type="RefSeq" id="WP_121939052.1">
    <property type="nucleotide sequence ID" value="NZ_REFR01000012.1"/>
</dbReference>
<reference evidence="2 3" key="1">
    <citation type="submission" date="2018-10" db="EMBL/GenBank/DDBJ databases">
        <title>Genomic Encyclopedia of Archaeal and Bacterial Type Strains, Phase II (KMG-II): from individual species to whole genera.</title>
        <authorList>
            <person name="Goeker M."/>
        </authorList>
    </citation>
    <scope>NUCLEOTIDE SEQUENCE [LARGE SCALE GENOMIC DNA]</scope>
    <source>
        <strain evidence="2 3">DSM 25217</strain>
    </source>
</reference>
<dbReference type="EMBL" id="REFR01000012">
    <property type="protein sequence ID" value="RMB04782.1"/>
    <property type="molecule type" value="Genomic_DNA"/>
</dbReference>
<dbReference type="AlphaFoldDB" id="A0A3M0C6B8"/>
<evidence type="ECO:0000313" key="2">
    <source>
        <dbReference type="EMBL" id="RMB04782.1"/>
    </source>
</evidence>
<dbReference type="Pfam" id="PF03102">
    <property type="entry name" value="NeuB"/>
    <property type="match status" value="1"/>
</dbReference>
<gene>
    <name evidence="2" type="ORF">BXY39_2346</name>
</gene>
<sequence>MVRDTLFTAEFTTNHMGNLNILLRMADKAKEAGCDYIKMQKKDVESFYSQEKLNSTYQSPYGRTYRDYRSIFEFSDEDHRRFDDKCRTLGIRWFVTAQDLTSLTGMLKFDLPMYKVASVNATNTDLLKGIRDAIPESKTLVISVAGRSLPEIEATLSLFPDHRIHLLHCVAEYPCKVENLRLGNIPILKRTFEDDRIRIGYSGHEEGILPSLAAIHLGAGMVERHFALSRHSFVHHIECSLEPPEFAEMVRIARREESLAPYAERLPRSAFESSFGMTDMEKSFLKDHTYGTDYLRDGSAFQN</sequence>
<dbReference type="Proteomes" id="UP000271227">
    <property type="component" value="Unassembled WGS sequence"/>
</dbReference>
<name>A0A3M0C6B8_9PROT</name>
<evidence type="ECO:0000313" key="3">
    <source>
        <dbReference type="Proteomes" id="UP000271227"/>
    </source>
</evidence>
<dbReference type="InParanoid" id="A0A3M0C6B8"/>
<dbReference type="SUPFAM" id="SSF51569">
    <property type="entry name" value="Aldolase"/>
    <property type="match status" value="1"/>
</dbReference>
<dbReference type="InterPro" id="IPR051690">
    <property type="entry name" value="PseI-like"/>
</dbReference>
<evidence type="ECO:0000259" key="1">
    <source>
        <dbReference type="Pfam" id="PF03102"/>
    </source>
</evidence>